<dbReference type="PANTHER" id="PTHR45436">
    <property type="entry name" value="SENSOR HISTIDINE KINASE YKOH"/>
    <property type="match status" value="1"/>
</dbReference>
<feature type="transmembrane region" description="Helical" evidence="12">
    <location>
        <begin position="215"/>
        <end position="234"/>
    </location>
</feature>
<reference evidence="15 16" key="2">
    <citation type="submission" date="2018-03" db="EMBL/GenBank/DDBJ databases">
        <authorList>
            <person name="Keele B.F."/>
        </authorList>
    </citation>
    <scope>NUCLEOTIDE SEQUENCE [LARGE SCALE GENOMIC DNA]</scope>
    <source>
        <strain evidence="15 16">D13</strain>
    </source>
</reference>
<dbReference type="SMART" id="SM00304">
    <property type="entry name" value="HAMP"/>
    <property type="match status" value="1"/>
</dbReference>
<dbReference type="Proteomes" id="UP000241074">
    <property type="component" value="Chromosome"/>
</dbReference>
<dbReference type="Pfam" id="PF02518">
    <property type="entry name" value="HATPase_c"/>
    <property type="match status" value="1"/>
</dbReference>
<evidence type="ECO:0000256" key="8">
    <source>
        <dbReference type="ARBA" id="ARBA00022989"/>
    </source>
</evidence>
<evidence type="ECO:0000256" key="1">
    <source>
        <dbReference type="ARBA" id="ARBA00000085"/>
    </source>
</evidence>
<name>A0A2P1PR36_9GAMM</name>
<dbReference type="InterPro" id="IPR050428">
    <property type="entry name" value="TCS_sensor_his_kinase"/>
</dbReference>
<proteinExistence type="predicted"/>
<dbReference type="SUPFAM" id="SSF158472">
    <property type="entry name" value="HAMP domain-like"/>
    <property type="match status" value="1"/>
</dbReference>
<evidence type="ECO:0000256" key="2">
    <source>
        <dbReference type="ARBA" id="ARBA00004370"/>
    </source>
</evidence>
<dbReference type="SMART" id="SM00387">
    <property type="entry name" value="HATPase_c"/>
    <property type="match status" value="1"/>
</dbReference>
<dbReference type="Gene3D" id="6.10.340.10">
    <property type="match status" value="1"/>
</dbReference>
<evidence type="ECO:0000256" key="11">
    <source>
        <dbReference type="SAM" id="MobiDB-lite"/>
    </source>
</evidence>
<sequence>MPRRLWHRLLIGNIVLIVAVLAGLAIWQAYSFERGFSAYLDTIAVEQAEAAARRLEQAYDSEGSWTFLQRDDGRFGALVGGRDGTERPQQPRHASESISPRSTAPMSNLDAPINRPPRDERDRFGEPPPRPTPEMATPGAAGRPDQPVGPTPWTRLRLLDADRQQVAGLPPQHEVLVELALTHQGQIVGYLQVPRVRTLSLGPEQTFSKLQTHGLLVALLVSVLIAVGVSVWLARNLTRPLRALQAGIEQFQTDALPVRLPIDRRDELGTLAQRFNAMTQALHDMQQERERWTRDIAHELRTPVAILQAEIQAMVDGIRPATPEQLLQLQSECRRLSRLAEDLSLLDLHQGQGFACEPEEIDFATIVQAGVNRFRNRLLAQGLNVSCTPLPSAPLYGDPERLGQVLDNVLENALRYTDPPGEVRIGMACDADHVVLSIEDSAPSVPDAALPHLFDRLYRVEASRGRSLAGSGLGLSIAASIVAAHDGQISALHSPLGGLHIRVQLPLNRVSS</sequence>
<dbReference type="Gene3D" id="1.10.287.130">
    <property type="match status" value="1"/>
</dbReference>
<evidence type="ECO:0000256" key="10">
    <source>
        <dbReference type="ARBA" id="ARBA00023136"/>
    </source>
</evidence>
<dbReference type="KEGG" id="xba:C7S18_08865"/>
<keyword evidence="6 12" id="KW-0812">Transmembrane</keyword>
<feature type="compositionally biased region" description="Basic and acidic residues" evidence="11">
    <location>
        <begin position="116"/>
        <end position="125"/>
    </location>
</feature>
<feature type="region of interest" description="Disordered" evidence="11">
    <location>
        <begin position="76"/>
        <end position="153"/>
    </location>
</feature>
<dbReference type="InterPro" id="IPR003594">
    <property type="entry name" value="HATPase_dom"/>
</dbReference>
<dbReference type="PROSITE" id="PS50885">
    <property type="entry name" value="HAMP"/>
    <property type="match status" value="1"/>
</dbReference>
<feature type="compositionally biased region" description="Polar residues" evidence="11">
    <location>
        <begin position="96"/>
        <end position="106"/>
    </location>
</feature>
<evidence type="ECO:0000259" key="13">
    <source>
        <dbReference type="PROSITE" id="PS50109"/>
    </source>
</evidence>
<gene>
    <name evidence="15" type="ORF">C7S18_08865</name>
</gene>
<keyword evidence="4" id="KW-0597">Phosphoprotein</keyword>
<evidence type="ECO:0000256" key="4">
    <source>
        <dbReference type="ARBA" id="ARBA00022553"/>
    </source>
</evidence>
<dbReference type="InterPro" id="IPR003660">
    <property type="entry name" value="HAMP_dom"/>
</dbReference>
<keyword evidence="10 12" id="KW-0472">Membrane</keyword>
<evidence type="ECO:0000256" key="3">
    <source>
        <dbReference type="ARBA" id="ARBA00012438"/>
    </source>
</evidence>
<evidence type="ECO:0000256" key="7">
    <source>
        <dbReference type="ARBA" id="ARBA00022777"/>
    </source>
</evidence>
<comment type="catalytic activity">
    <reaction evidence="1">
        <text>ATP + protein L-histidine = ADP + protein N-phospho-L-histidine.</text>
        <dbReference type="EC" id="2.7.13.3"/>
    </reaction>
</comment>
<keyword evidence="7" id="KW-0418">Kinase</keyword>
<dbReference type="InterPro" id="IPR036890">
    <property type="entry name" value="HATPase_C_sf"/>
</dbReference>
<keyword evidence="9" id="KW-0902">Two-component regulatory system</keyword>
<dbReference type="SMART" id="SM00388">
    <property type="entry name" value="HisKA"/>
    <property type="match status" value="1"/>
</dbReference>
<evidence type="ECO:0000313" key="16">
    <source>
        <dbReference type="Proteomes" id="UP000241074"/>
    </source>
</evidence>
<dbReference type="CDD" id="cd00082">
    <property type="entry name" value="HisKA"/>
    <property type="match status" value="1"/>
</dbReference>
<dbReference type="InterPro" id="IPR036097">
    <property type="entry name" value="HisK_dim/P_sf"/>
</dbReference>
<dbReference type="SUPFAM" id="SSF55874">
    <property type="entry name" value="ATPase domain of HSP90 chaperone/DNA topoisomerase II/histidine kinase"/>
    <property type="match status" value="1"/>
</dbReference>
<dbReference type="InterPro" id="IPR003661">
    <property type="entry name" value="HisK_dim/P_dom"/>
</dbReference>
<dbReference type="CDD" id="cd06225">
    <property type="entry name" value="HAMP"/>
    <property type="match status" value="1"/>
</dbReference>
<evidence type="ECO:0000313" key="15">
    <source>
        <dbReference type="EMBL" id="AVP97295.1"/>
    </source>
</evidence>
<dbReference type="Pfam" id="PF00512">
    <property type="entry name" value="HisKA"/>
    <property type="match status" value="1"/>
</dbReference>
<dbReference type="GO" id="GO:0000155">
    <property type="term" value="F:phosphorelay sensor kinase activity"/>
    <property type="evidence" value="ECO:0007669"/>
    <property type="project" value="InterPro"/>
</dbReference>
<accession>A0A2P1PR36</accession>
<dbReference type="PROSITE" id="PS50109">
    <property type="entry name" value="HIS_KIN"/>
    <property type="match status" value="1"/>
</dbReference>
<dbReference type="SUPFAM" id="SSF47384">
    <property type="entry name" value="Homodimeric domain of signal transducing histidine kinase"/>
    <property type="match status" value="1"/>
</dbReference>
<dbReference type="Pfam" id="PF00672">
    <property type="entry name" value="HAMP"/>
    <property type="match status" value="1"/>
</dbReference>
<dbReference type="RefSeq" id="WP_106891219.1">
    <property type="nucleotide sequence ID" value="NZ_CP027860.1"/>
</dbReference>
<reference evidence="15 16" key="1">
    <citation type="submission" date="2018-03" db="EMBL/GenBank/DDBJ databases">
        <title>Ahniella affigens gen. nov., sp. nov., a gammaproteobacterium isolated from sandy soil near a stream.</title>
        <authorList>
            <person name="Ko Y."/>
            <person name="Kim J.-H."/>
        </authorList>
    </citation>
    <scope>NUCLEOTIDE SEQUENCE [LARGE SCALE GENOMIC DNA]</scope>
    <source>
        <strain evidence="15 16">D13</strain>
    </source>
</reference>
<dbReference type="PANTHER" id="PTHR45436:SF5">
    <property type="entry name" value="SENSOR HISTIDINE KINASE TRCS"/>
    <property type="match status" value="1"/>
</dbReference>
<dbReference type="InterPro" id="IPR004358">
    <property type="entry name" value="Sig_transdc_His_kin-like_C"/>
</dbReference>
<keyword evidence="8 12" id="KW-1133">Transmembrane helix</keyword>
<evidence type="ECO:0000256" key="12">
    <source>
        <dbReference type="SAM" id="Phobius"/>
    </source>
</evidence>
<evidence type="ECO:0000256" key="5">
    <source>
        <dbReference type="ARBA" id="ARBA00022679"/>
    </source>
</evidence>
<dbReference type="GO" id="GO:0005886">
    <property type="term" value="C:plasma membrane"/>
    <property type="evidence" value="ECO:0007669"/>
    <property type="project" value="TreeGrafter"/>
</dbReference>
<dbReference type="InterPro" id="IPR005467">
    <property type="entry name" value="His_kinase_dom"/>
</dbReference>
<feature type="domain" description="Histidine kinase" evidence="13">
    <location>
        <begin position="295"/>
        <end position="509"/>
    </location>
</feature>
<dbReference type="PRINTS" id="PR00344">
    <property type="entry name" value="BCTRLSENSOR"/>
</dbReference>
<organism evidence="15 16">
    <name type="scientific">Ahniella affigens</name>
    <dbReference type="NCBI Taxonomy" id="2021234"/>
    <lineage>
        <taxon>Bacteria</taxon>
        <taxon>Pseudomonadati</taxon>
        <taxon>Pseudomonadota</taxon>
        <taxon>Gammaproteobacteria</taxon>
        <taxon>Lysobacterales</taxon>
        <taxon>Rhodanobacteraceae</taxon>
        <taxon>Ahniella</taxon>
    </lineage>
</organism>
<dbReference type="AlphaFoldDB" id="A0A2P1PR36"/>
<comment type="subcellular location">
    <subcellularLocation>
        <location evidence="2">Membrane</location>
    </subcellularLocation>
</comment>
<dbReference type="OrthoDB" id="9804645at2"/>
<evidence type="ECO:0000259" key="14">
    <source>
        <dbReference type="PROSITE" id="PS50885"/>
    </source>
</evidence>
<feature type="transmembrane region" description="Helical" evidence="12">
    <location>
        <begin position="9"/>
        <end position="30"/>
    </location>
</feature>
<evidence type="ECO:0000256" key="9">
    <source>
        <dbReference type="ARBA" id="ARBA00023012"/>
    </source>
</evidence>
<keyword evidence="5" id="KW-0808">Transferase</keyword>
<dbReference type="Gene3D" id="3.30.565.10">
    <property type="entry name" value="Histidine kinase-like ATPase, C-terminal domain"/>
    <property type="match status" value="1"/>
</dbReference>
<protein>
    <recommendedName>
        <fullName evidence="3">histidine kinase</fullName>
        <ecNumber evidence="3">2.7.13.3</ecNumber>
    </recommendedName>
</protein>
<dbReference type="EC" id="2.7.13.3" evidence="3"/>
<feature type="domain" description="HAMP" evidence="14">
    <location>
        <begin position="235"/>
        <end position="287"/>
    </location>
</feature>
<keyword evidence="16" id="KW-1185">Reference proteome</keyword>
<evidence type="ECO:0000256" key="6">
    <source>
        <dbReference type="ARBA" id="ARBA00022692"/>
    </source>
</evidence>
<dbReference type="EMBL" id="CP027860">
    <property type="protein sequence ID" value="AVP97295.1"/>
    <property type="molecule type" value="Genomic_DNA"/>
</dbReference>